<feature type="transmembrane region" description="Helical" evidence="1">
    <location>
        <begin position="6"/>
        <end position="24"/>
    </location>
</feature>
<gene>
    <name evidence="2" type="ORF">V6N12_050215</name>
</gene>
<accession>A0ABR2GCB6</accession>
<keyword evidence="1" id="KW-0812">Transmembrane</keyword>
<proteinExistence type="predicted"/>
<comment type="caution">
    <text evidence="2">The sequence shown here is derived from an EMBL/GenBank/DDBJ whole genome shotgun (WGS) entry which is preliminary data.</text>
</comment>
<organism evidence="2 3">
    <name type="scientific">Hibiscus sabdariffa</name>
    <name type="common">roselle</name>
    <dbReference type="NCBI Taxonomy" id="183260"/>
    <lineage>
        <taxon>Eukaryota</taxon>
        <taxon>Viridiplantae</taxon>
        <taxon>Streptophyta</taxon>
        <taxon>Embryophyta</taxon>
        <taxon>Tracheophyta</taxon>
        <taxon>Spermatophyta</taxon>
        <taxon>Magnoliopsida</taxon>
        <taxon>eudicotyledons</taxon>
        <taxon>Gunneridae</taxon>
        <taxon>Pentapetalae</taxon>
        <taxon>rosids</taxon>
        <taxon>malvids</taxon>
        <taxon>Malvales</taxon>
        <taxon>Malvaceae</taxon>
        <taxon>Malvoideae</taxon>
        <taxon>Hibiscus</taxon>
    </lineage>
</organism>
<dbReference type="Proteomes" id="UP001472677">
    <property type="component" value="Unassembled WGS sequence"/>
</dbReference>
<evidence type="ECO:0000313" key="3">
    <source>
        <dbReference type="Proteomes" id="UP001472677"/>
    </source>
</evidence>
<feature type="transmembrane region" description="Helical" evidence="1">
    <location>
        <begin position="202"/>
        <end position="221"/>
    </location>
</feature>
<feature type="transmembrane region" description="Helical" evidence="1">
    <location>
        <begin position="176"/>
        <end position="196"/>
    </location>
</feature>
<sequence length="244" mass="27605">MLFGSGSTFAIAYVTAIVCAIIAVKPTQHIVYYRTKEASSFVVSILPTFSYSIVPTKQAFAPSVRCLYPPMLGNKHLKFSTKLLYYNNIILLQLNAHLNKGLNFVSGLALELDCFVDEDVKQATLKLMRLRRWFLNSQKKVSRANPRTSGDRSMLLGFWMVRVWKLGRRRESFGSVTSWCWCWFGWPLAFAFNPLVMCVDYILNQVGFVLALATFVNLHLVSISPLSLPATTPPPKVLKQSSPW</sequence>
<reference evidence="2 3" key="1">
    <citation type="journal article" date="2024" name="G3 (Bethesda)">
        <title>Genome assembly of Hibiscus sabdariffa L. provides insights into metabolisms of medicinal natural products.</title>
        <authorList>
            <person name="Kim T."/>
        </authorList>
    </citation>
    <scope>NUCLEOTIDE SEQUENCE [LARGE SCALE GENOMIC DNA]</scope>
    <source>
        <strain evidence="2">TK-2024</strain>
        <tissue evidence="2">Old leaves</tissue>
    </source>
</reference>
<dbReference type="EMBL" id="JBBPBM010000001">
    <property type="protein sequence ID" value="KAK8600360.1"/>
    <property type="molecule type" value="Genomic_DNA"/>
</dbReference>
<keyword evidence="3" id="KW-1185">Reference proteome</keyword>
<evidence type="ECO:0000256" key="1">
    <source>
        <dbReference type="SAM" id="Phobius"/>
    </source>
</evidence>
<keyword evidence="1" id="KW-0472">Membrane</keyword>
<name>A0ABR2GCB6_9ROSI</name>
<keyword evidence="1" id="KW-1133">Transmembrane helix</keyword>
<protein>
    <submittedName>
        <fullName evidence="2">Uncharacterized protein</fullName>
    </submittedName>
</protein>
<evidence type="ECO:0000313" key="2">
    <source>
        <dbReference type="EMBL" id="KAK8600360.1"/>
    </source>
</evidence>